<feature type="region of interest" description="Disordered" evidence="1">
    <location>
        <begin position="80"/>
        <end position="99"/>
    </location>
</feature>
<feature type="region of interest" description="Disordered" evidence="1">
    <location>
        <begin position="306"/>
        <end position="353"/>
    </location>
</feature>
<feature type="compositionally biased region" description="Basic and acidic residues" evidence="1">
    <location>
        <begin position="407"/>
        <end position="417"/>
    </location>
</feature>
<organism evidence="2 3">
    <name type="scientific">Cladonia borealis</name>
    <dbReference type="NCBI Taxonomy" id="184061"/>
    <lineage>
        <taxon>Eukaryota</taxon>
        <taxon>Fungi</taxon>
        <taxon>Dikarya</taxon>
        <taxon>Ascomycota</taxon>
        <taxon>Pezizomycotina</taxon>
        <taxon>Lecanoromycetes</taxon>
        <taxon>OSLEUM clade</taxon>
        <taxon>Lecanoromycetidae</taxon>
        <taxon>Lecanorales</taxon>
        <taxon>Lecanorineae</taxon>
        <taxon>Cladoniaceae</taxon>
        <taxon>Cladonia</taxon>
    </lineage>
</organism>
<gene>
    <name evidence="2" type="ORF">JMJ35_006847</name>
</gene>
<name>A0AA39QWD8_9LECA</name>
<comment type="caution">
    <text evidence="2">The sequence shown here is derived from an EMBL/GenBank/DDBJ whole genome shotgun (WGS) entry which is preliminary data.</text>
</comment>
<evidence type="ECO:0000313" key="2">
    <source>
        <dbReference type="EMBL" id="KAK0510415.1"/>
    </source>
</evidence>
<feature type="compositionally biased region" description="Basic residues" evidence="1">
    <location>
        <begin position="1"/>
        <end position="10"/>
    </location>
</feature>
<evidence type="ECO:0000313" key="3">
    <source>
        <dbReference type="Proteomes" id="UP001166286"/>
    </source>
</evidence>
<reference evidence="2" key="1">
    <citation type="submission" date="2023-03" db="EMBL/GenBank/DDBJ databases">
        <title>Complete genome of Cladonia borealis.</title>
        <authorList>
            <person name="Park H."/>
        </authorList>
    </citation>
    <scope>NUCLEOTIDE SEQUENCE</scope>
    <source>
        <strain evidence="2">ANT050790</strain>
    </source>
</reference>
<feature type="compositionally biased region" description="Low complexity" evidence="1">
    <location>
        <begin position="492"/>
        <end position="528"/>
    </location>
</feature>
<protein>
    <submittedName>
        <fullName evidence="2">Uncharacterized protein</fullName>
    </submittedName>
</protein>
<sequence>MARLQKHRSSKALPSARKSSRLRDPLRRATLGPRRILRYIFGSRKKRYSWTLFQISTAEPFAITPLSPHSMQINLDLDGDGGISGNTRGSHSPHRGIDGLQVRNSRFVMTPDSTIGSLSFSPRTFPVGYSPGGGRRNVSDMGPASNGFASGDSHRADADSDYGSENGSGNGSGKDLWLLTYKYFSNQNSEAPRKERISIASSASKDAASSDGYRADFDLEADPWLLSYSFLDSINDQDSTLQPKRVHKEPQTIRHRQSLRRKPDNEDMRSQWAQNNDSAGMLPVPQSSTNNELQIPVQNDTIAPSAQYSRRSHAPGPYMPPVSNPLPSKYFPDPKTHLSHQGSGSRYPPHNLRISVPSVKEPLADPEPPAPLPTMQEFEAVPVSDGVGERGVVVDWVNSHEDRFELPGHLNLDDQRPKTAPNGGSVNRMTSQRRYSAYAQRPTIQFTIEPPSPLSPPVNRFPTILRSGPASPHFNAHLNFSFNPLAPSSSLLPPLSSPPSVHQKPTSAHVPSSHPSSTTPQPTTIASSRSPPHDLAAFTFPFETSDSPSLEEKIDEEFVAACGRWSKEDERRVRRSREVRECVRRLRECTEFGGEEGKGGLGWEWGF</sequence>
<feature type="region of interest" description="Disordered" evidence="1">
    <location>
        <begin position="131"/>
        <end position="170"/>
    </location>
</feature>
<feature type="region of interest" description="Disordered" evidence="1">
    <location>
        <begin position="492"/>
        <end position="533"/>
    </location>
</feature>
<dbReference type="Proteomes" id="UP001166286">
    <property type="component" value="Unassembled WGS sequence"/>
</dbReference>
<accession>A0AA39QWD8</accession>
<feature type="region of interest" description="Disordered" evidence="1">
    <location>
        <begin position="407"/>
        <end position="428"/>
    </location>
</feature>
<feature type="region of interest" description="Disordered" evidence="1">
    <location>
        <begin position="240"/>
        <end position="270"/>
    </location>
</feature>
<evidence type="ECO:0000256" key="1">
    <source>
        <dbReference type="SAM" id="MobiDB-lite"/>
    </source>
</evidence>
<feature type="region of interest" description="Disordered" evidence="1">
    <location>
        <begin position="1"/>
        <end position="27"/>
    </location>
</feature>
<keyword evidence="3" id="KW-1185">Reference proteome</keyword>
<dbReference type="EMBL" id="JAFEKC020000015">
    <property type="protein sequence ID" value="KAK0510415.1"/>
    <property type="molecule type" value="Genomic_DNA"/>
</dbReference>
<proteinExistence type="predicted"/>
<dbReference type="AlphaFoldDB" id="A0AA39QWD8"/>